<dbReference type="EMBL" id="QKYT01000716">
    <property type="protein sequence ID" value="RIA81994.1"/>
    <property type="molecule type" value="Genomic_DNA"/>
</dbReference>
<feature type="compositionally biased region" description="Low complexity" evidence="1">
    <location>
        <begin position="110"/>
        <end position="119"/>
    </location>
</feature>
<name>A0A397SHM9_9GLOM</name>
<feature type="region of interest" description="Disordered" evidence="1">
    <location>
        <begin position="93"/>
        <end position="128"/>
    </location>
</feature>
<feature type="compositionally biased region" description="Polar residues" evidence="1">
    <location>
        <begin position="96"/>
        <end position="109"/>
    </location>
</feature>
<organism evidence="2 3">
    <name type="scientific">Glomus cerebriforme</name>
    <dbReference type="NCBI Taxonomy" id="658196"/>
    <lineage>
        <taxon>Eukaryota</taxon>
        <taxon>Fungi</taxon>
        <taxon>Fungi incertae sedis</taxon>
        <taxon>Mucoromycota</taxon>
        <taxon>Glomeromycotina</taxon>
        <taxon>Glomeromycetes</taxon>
        <taxon>Glomerales</taxon>
        <taxon>Glomeraceae</taxon>
        <taxon>Glomus</taxon>
    </lineage>
</organism>
<evidence type="ECO:0000313" key="2">
    <source>
        <dbReference type="EMBL" id="RIA81994.1"/>
    </source>
</evidence>
<dbReference type="AlphaFoldDB" id="A0A397SHM9"/>
<evidence type="ECO:0000256" key="1">
    <source>
        <dbReference type="SAM" id="MobiDB-lite"/>
    </source>
</evidence>
<proteinExistence type="predicted"/>
<gene>
    <name evidence="2" type="ORF">C1645_836050</name>
</gene>
<comment type="caution">
    <text evidence="2">The sequence shown here is derived from an EMBL/GenBank/DDBJ whole genome shotgun (WGS) entry which is preliminary data.</text>
</comment>
<dbReference type="Proteomes" id="UP000265703">
    <property type="component" value="Unassembled WGS sequence"/>
</dbReference>
<keyword evidence="3" id="KW-1185">Reference proteome</keyword>
<accession>A0A397SHM9</accession>
<evidence type="ECO:0000313" key="3">
    <source>
        <dbReference type="Proteomes" id="UP000265703"/>
    </source>
</evidence>
<protein>
    <submittedName>
        <fullName evidence="2">Uncharacterized protein</fullName>
    </submittedName>
</protein>
<reference evidence="2 3" key="1">
    <citation type="submission" date="2018-06" db="EMBL/GenBank/DDBJ databases">
        <title>Comparative genomics reveals the genomic features of Rhizophagus irregularis, R. cerebriforme, R. diaphanum and Gigaspora rosea, and their symbiotic lifestyle signature.</title>
        <authorList>
            <person name="Morin E."/>
            <person name="San Clemente H."/>
            <person name="Chen E.C.H."/>
            <person name="De La Providencia I."/>
            <person name="Hainaut M."/>
            <person name="Kuo A."/>
            <person name="Kohler A."/>
            <person name="Murat C."/>
            <person name="Tang N."/>
            <person name="Roy S."/>
            <person name="Loubradou J."/>
            <person name="Henrissat B."/>
            <person name="Grigoriev I.V."/>
            <person name="Corradi N."/>
            <person name="Roux C."/>
            <person name="Martin F.M."/>
        </authorList>
    </citation>
    <scope>NUCLEOTIDE SEQUENCE [LARGE SCALE GENOMIC DNA]</scope>
    <source>
        <strain evidence="2 3">DAOM 227022</strain>
    </source>
</reference>
<sequence length="128" mass="14735">MNKNIFLVTEVILHIHHKSNRYPISALTPDLPYSAQTLKKQEKCRQRTKMRILSMPSLSPIAHPSASFYKYMAVTAHHLFDATYRKIRNHGHACNFGQSHRTSPEQPTDLSSPSEPLPHLSRHKRQAQ</sequence>